<accession>A0A0K2VKF6</accession>
<organism evidence="1">
    <name type="scientific">Lepeophtheirus salmonis</name>
    <name type="common">Salmon louse</name>
    <name type="synonym">Caligus salmonis</name>
    <dbReference type="NCBI Taxonomy" id="72036"/>
    <lineage>
        <taxon>Eukaryota</taxon>
        <taxon>Metazoa</taxon>
        <taxon>Ecdysozoa</taxon>
        <taxon>Arthropoda</taxon>
        <taxon>Crustacea</taxon>
        <taxon>Multicrustacea</taxon>
        <taxon>Hexanauplia</taxon>
        <taxon>Copepoda</taxon>
        <taxon>Siphonostomatoida</taxon>
        <taxon>Caligidae</taxon>
        <taxon>Lepeophtheirus</taxon>
    </lineage>
</organism>
<reference evidence="1" key="1">
    <citation type="submission" date="2014-05" db="EMBL/GenBank/DDBJ databases">
        <authorList>
            <person name="Chronopoulou M."/>
        </authorList>
    </citation>
    <scope>NUCLEOTIDE SEQUENCE</scope>
    <source>
        <tissue evidence="1">Whole organism</tissue>
    </source>
</reference>
<dbReference type="AlphaFoldDB" id="A0A0K2VKF6"/>
<dbReference type="EMBL" id="HACA01033454">
    <property type="protein sequence ID" value="CDW50815.1"/>
    <property type="molecule type" value="Transcribed_RNA"/>
</dbReference>
<proteinExistence type="predicted"/>
<sequence length="26" mass="3163">MLRWLEIVSGSKGYKRYPMVRSLRVH</sequence>
<protein>
    <submittedName>
        <fullName evidence="1">Uncharacterized protein</fullName>
    </submittedName>
</protein>
<name>A0A0K2VKF6_LEPSM</name>
<evidence type="ECO:0000313" key="1">
    <source>
        <dbReference type="EMBL" id="CDW50815.1"/>
    </source>
</evidence>